<dbReference type="AlphaFoldDB" id="A0A2M4DR80"/>
<organism evidence="2">
    <name type="scientific">Anopheles darlingi</name>
    <name type="common">Mosquito</name>
    <dbReference type="NCBI Taxonomy" id="43151"/>
    <lineage>
        <taxon>Eukaryota</taxon>
        <taxon>Metazoa</taxon>
        <taxon>Ecdysozoa</taxon>
        <taxon>Arthropoda</taxon>
        <taxon>Hexapoda</taxon>
        <taxon>Insecta</taxon>
        <taxon>Pterygota</taxon>
        <taxon>Neoptera</taxon>
        <taxon>Endopterygota</taxon>
        <taxon>Diptera</taxon>
        <taxon>Nematocera</taxon>
        <taxon>Culicoidea</taxon>
        <taxon>Culicidae</taxon>
        <taxon>Anophelinae</taxon>
        <taxon>Anopheles</taxon>
    </lineage>
</organism>
<proteinExistence type="predicted"/>
<feature type="signal peptide" evidence="1">
    <location>
        <begin position="1"/>
        <end position="26"/>
    </location>
</feature>
<evidence type="ECO:0000256" key="1">
    <source>
        <dbReference type="SAM" id="SignalP"/>
    </source>
</evidence>
<accession>A0A2M4DR80</accession>
<dbReference type="EMBL" id="GGFL01015886">
    <property type="protein sequence ID" value="MBW80064.1"/>
    <property type="molecule type" value="Transcribed_RNA"/>
</dbReference>
<reference evidence="2" key="1">
    <citation type="submission" date="2018-01" db="EMBL/GenBank/DDBJ databases">
        <title>An insight into the sialome of Amazonian anophelines.</title>
        <authorList>
            <person name="Ribeiro J.M."/>
            <person name="Scarpassa V."/>
            <person name="Calvo E."/>
        </authorList>
    </citation>
    <scope>NUCLEOTIDE SEQUENCE</scope>
</reference>
<keyword evidence="1" id="KW-0732">Signal</keyword>
<protein>
    <submittedName>
        <fullName evidence="2">Putative secreted protein</fullName>
    </submittedName>
</protein>
<sequence length="71" mass="8257">MRLCLLWPPCPCCCCCWCLMPFSVLCRLWNAVTGRAPGVQGCARAYRSYRQGQVTRCCTFDNNVRSLFWRK</sequence>
<name>A0A2M4DR80_ANODA</name>
<feature type="chain" id="PRO_5014869760" evidence="1">
    <location>
        <begin position="27"/>
        <end position="71"/>
    </location>
</feature>
<evidence type="ECO:0000313" key="2">
    <source>
        <dbReference type="EMBL" id="MBW80064.1"/>
    </source>
</evidence>